<reference evidence="6 7" key="1">
    <citation type="journal article" date="2019" name="PLoS Biol.">
        <title>Sex chromosomes control vertical transmission of feminizing Wolbachia symbionts in an isopod.</title>
        <authorList>
            <person name="Becking T."/>
            <person name="Chebbi M.A."/>
            <person name="Giraud I."/>
            <person name="Moumen B."/>
            <person name="Laverre T."/>
            <person name="Caubet Y."/>
            <person name="Peccoud J."/>
            <person name="Gilbert C."/>
            <person name="Cordaux R."/>
        </authorList>
    </citation>
    <scope>NUCLEOTIDE SEQUENCE [LARGE SCALE GENOMIC DNA]</scope>
    <source>
        <strain evidence="6">ANa2</strain>
        <tissue evidence="6">Whole body excluding digestive tract and cuticle</tissue>
    </source>
</reference>
<dbReference type="Proteomes" id="UP000326759">
    <property type="component" value="Unassembled WGS sequence"/>
</dbReference>
<proteinExistence type="predicted"/>
<gene>
    <name evidence="6" type="primary">TMTC2</name>
    <name evidence="6" type="ORF">Anas_02939</name>
</gene>
<keyword evidence="2" id="KW-0802">TPR repeat</keyword>
<dbReference type="AlphaFoldDB" id="A0A5N5THV0"/>
<dbReference type="GO" id="GO:0005789">
    <property type="term" value="C:endoplasmic reticulum membrane"/>
    <property type="evidence" value="ECO:0007669"/>
    <property type="project" value="TreeGrafter"/>
</dbReference>
<keyword evidence="7" id="KW-1185">Reference proteome</keyword>
<accession>A0A5N5THV0</accession>
<protein>
    <submittedName>
        <fullName evidence="6">Transmembrane and TPR repeat-containing protein 2</fullName>
    </submittedName>
</protein>
<evidence type="ECO:0000256" key="3">
    <source>
        <dbReference type="ARBA" id="ARBA00023136"/>
    </source>
</evidence>
<name>A0A5N5THV0_9CRUS</name>
<sequence>MTEEGDSRYDREWVHVNHFKWTLDMTEYGAHGNHFERTPDMTEKGVSRFKRIPRYDKERLNAFLASETNSHEPQAKVGGQSLSPNMAWQFHFTNILLHMAVTGAYVGMLQTVGIHKLVCLWAGSLFASHPVHVEAVGGVVGRAELLAGFTFCLAIGAYTFYIKGKLCKGNLNANTTCPCLNIKSTDSNTKDPLFKSIRNTVWFWVSIGSTCLGLMCKEQAITALGVAFVLHAALVVTITPVKKNLLKNLISETWLLFLIMVVIIWCRLTLSTAVPSFTSADNPAAHATSVLTRSLTIGRYWTLHARLLLLPHLLSFDWSMDAIPLVTSPLDTEIIPIIIIVFGSSYSILITVKALLIQKSMGNKEKKLTFPEPVHIAFALGLLVIPFLPASNLVVWVGFVAAERILYLPSMGAALLVALGSQGLVSRLKESIPSLTKTNFKCFSHRKLERRRRRKKIIEIVNVLWVLLVILMGGRTVRRNWDWYTDETLYKSGIKICPAKGDIWMVEKKLRKYMISSLSVHRFS</sequence>
<evidence type="ECO:0000313" key="6">
    <source>
        <dbReference type="EMBL" id="KAB7504765.1"/>
    </source>
</evidence>
<feature type="transmembrane region" description="Helical" evidence="4">
    <location>
        <begin position="253"/>
        <end position="270"/>
    </location>
</feature>
<evidence type="ECO:0000256" key="1">
    <source>
        <dbReference type="ARBA" id="ARBA00022737"/>
    </source>
</evidence>
<keyword evidence="1" id="KW-0677">Repeat</keyword>
<keyword evidence="4 6" id="KW-0812">Transmembrane</keyword>
<feature type="domain" description="DUF1736" evidence="5">
    <location>
        <begin position="273"/>
        <end position="340"/>
    </location>
</feature>
<feature type="transmembrane region" description="Helical" evidence="4">
    <location>
        <begin position="220"/>
        <end position="241"/>
    </location>
</feature>
<dbReference type="GO" id="GO:0000030">
    <property type="term" value="F:mannosyltransferase activity"/>
    <property type="evidence" value="ECO:0007669"/>
    <property type="project" value="TreeGrafter"/>
</dbReference>
<dbReference type="GO" id="GO:0035269">
    <property type="term" value="P:protein O-linked glycosylation via mannose"/>
    <property type="evidence" value="ECO:0007669"/>
    <property type="project" value="TreeGrafter"/>
</dbReference>
<dbReference type="InterPro" id="IPR052384">
    <property type="entry name" value="TMTC_O-mannosyltransferase"/>
</dbReference>
<evidence type="ECO:0000256" key="4">
    <source>
        <dbReference type="SAM" id="Phobius"/>
    </source>
</evidence>
<evidence type="ECO:0000256" key="2">
    <source>
        <dbReference type="ARBA" id="ARBA00022803"/>
    </source>
</evidence>
<dbReference type="PANTHER" id="PTHR44216:SF3">
    <property type="entry name" value="PROTEIN O-MANNOSYL-TRANSFERASE TMTC2"/>
    <property type="match status" value="1"/>
</dbReference>
<organism evidence="6 7">
    <name type="scientific">Armadillidium nasatum</name>
    <dbReference type="NCBI Taxonomy" id="96803"/>
    <lineage>
        <taxon>Eukaryota</taxon>
        <taxon>Metazoa</taxon>
        <taxon>Ecdysozoa</taxon>
        <taxon>Arthropoda</taxon>
        <taxon>Crustacea</taxon>
        <taxon>Multicrustacea</taxon>
        <taxon>Malacostraca</taxon>
        <taxon>Eumalacostraca</taxon>
        <taxon>Peracarida</taxon>
        <taxon>Isopoda</taxon>
        <taxon>Oniscidea</taxon>
        <taxon>Crinocheta</taxon>
        <taxon>Armadillidiidae</taxon>
        <taxon>Armadillidium</taxon>
    </lineage>
</organism>
<feature type="transmembrane region" description="Helical" evidence="4">
    <location>
        <begin position="405"/>
        <end position="425"/>
    </location>
</feature>
<comment type="caution">
    <text evidence="6">The sequence shown here is derived from an EMBL/GenBank/DDBJ whole genome shotgun (WGS) entry which is preliminary data.</text>
</comment>
<dbReference type="Pfam" id="PF08409">
    <property type="entry name" value="TMTC_DUF1736"/>
    <property type="match status" value="1"/>
</dbReference>
<keyword evidence="4" id="KW-1133">Transmembrane helix</keyword>
<feature type="transmembrane region" description="Helical" evidence="4">
    <location>
        <begin position="457"/>
        <end position="474"/>
    </location>
</feature>
<dbReference type="InterPro" id="IPR013618">
    <property type="entry name" value="TMTC_DUF1736"/>
</dbReference>
<feature type="transmembrane region" description="Helical" evidence="4">
    <location>
        <begin position="376"/>
        <end position="399"/>
    </location>
</feature>
<feature type="transmembrane region" description="Helical" evidence="4">
    <location>
        <begin position="334"/>
        <end position="356"/>
    </location>
</feature>
<evidence type="ECO:0000259" key="5">
    <source>
        <dbReference type="Pfam" id="PF08409"/>
    </source>
</evidence>
<keyword evidence="3 4" id="KW-0472">Membrane</keyword>
<dbReference type="PANTHER" id="PTHR44216">
    <property type="entry name" value="PROTEIN O-MANNOSYL-TRANSFERASE TMTC2"/>
    <property type="match status" value="1"/>
</dbReference>
<evidence type="ECO:0000313" key="7">
    <source>
        <dbReference type="Proteomes" id="UP000326759"/>
    </source>
</evidence>
<dbReference type="EMBL" id="SEYY01002442">
    <property type="protein sequence ID" value="KAB7504765.1"/>
    <property type="molecule type" value="Genomic_DNA"/>
</dbReference>
<dbReference type="OrthoDB" id="6380115at2759"/>